<comment type="catalytic activity">
    <reaction evidence="5">
        <text>Hydrolysis of terminal, non-reducing alpha-D-galactose residues in alpha-D-galactosides, including galactose oligosaccharides, galactomannans and galactolipids.</text>
        <dbReference type="EC" id="3.2.1.22"/>
    </reaction>
</comment>
<feature type="domain" description="Alpha galactosidase C-terminal" evidence="6">
    <location>
        <begin position="302"/>
        <end position="386"/>
    </location>
</feature>
<protein>
    <recommendedName>
        <fullName evidence="5">Alpha-galactosidase</fullName>
        <ecNumber evidence="5">3.2.1.22</ecNumber>
    </recommendedName>
    <alternativeName>
        <fullName evidence="5">Melibiase</fullName>
    </alternativeName>
</protein>
<reference evidence="8" key="1">
    <citation type="journal article" date="2019" name="Int. J. Syst. Evol. Microbiol.">
        <title>The Global Catalogue of Microorganisms (GCM) 10K type strain sequencing project: providing services to taxonomists for standard genome sequencing and annotation.</title>
        <authorList>
            <consortium name="The Broad Institute Genomics Platform"/>
            <consortium name="The Broad Institute Genome Sequencing Center for Infectious Disease"/>
            <person name="Wu L."/>
            <person name="Ma J."/>
        </authorList>
    </citation>
    <scope>NUCLEOTIDE SEQUENCE [LARGE SCALE GENOMIC DNA]</scope>
    <source>
        <strain evidence="8">CGMCC 1.10832</strain>
    </source>
</reference>
<dbReference type="EMBL" id="BMEC01000005">
    <property type="protein sequence ID" value="GGC33495.1"/>
    <property type="molecule type" value="Genomic_DNA"/>
</dbReference>
<keyword evidence="2" id="KW-0732">Signal</keyword>
<keyword evidence="5" id="KW-1015">Disulfide bond</keyword>
<dbReference type="InterPro" id="IPR041233">
    <property type="entry name" value="Melibiase_C"/>
</dbReference>
<evidence type="ECO:0000313" key="7">
    <source>
        <dbReference type="EMBL" id="GGC33495.1"/>
    </source>
</evidence>
<name>A0ABQ1M5H1_9BACT</name>
<dbReference type="SUPFAM" id="SSF51011">
    <property type="entry name" value="Glycosyl hydrolase domain"/>
    <property type="match status" value="1"/>
</dbReference>
<dbReference type="PANTHER" id="PTHR11452">
    <property type="entry name" value="ALPHA-GALACTOSIDASE/ALPHA-N-ACETYLGALACTOSAMINIDASE"/>
    <property type="match status" value="1"/>
</dbReference>
<organism evidence="7 8">
    <name type="scientific">Marivirga lumbricoides</name>
    <dbReference type="NCBI Taxonomy" id="1046115"/>
    <lineage>
        <taxon>Bacteria</taxon>
        <taxon>Pseudomonadati</taxon>
        <taxon>Bacteroidota</taxon>
        <taxon>Cytophagia</taxon>
        <taxon>Cytophagales</taxon>
        <taxon>Marivirgaceae</taxon>
        <taxon>Marivirga</taxon>
    </lineage>
</organism>
<dbReference type="EC" id="3.2.1.22" evidence="5"/>
<keyword evidence="8" id="KW-1185">Reference proteome</keyword>
<dbReference type="CDD" id="cd14792">
    <property type="entry name" value="GH27"/>
    <property type="match status" value="1"/>
</dbReference>
<sequence length="390" mass="44461">MSINIVLAQKFEDLAQTPPMGWNSWNKFACNVDEDLIKQTADAMVSSGMKDAGYEYIIIDDCWHGERDEKGFISANKERFPSGMKALVDYVHSKGLKFGIYSDAGWQTCGGKPGSRGREFQDAQTYAKWGVDYLKYDWCNTEGLKAEGAYLTMRDALYEAGRPIVLSICEWGQNKPWKWAEDVGHLWRTTGDIYNCWDCEEDHGTWSSFGVLRILDMQEGLRKYAGPGHWNDPDMMEVGNGMKVNHDRAHFTMWAMLAAPLIAGNDLSNMTQETIDILTKKEIIAISQDALGIQAFKYQTKDGVETWIKPLSNGDWAITFLNRSKNEQKLNMKWEEQEIIDPDFGYKMNLASQVYKIQNIWKEANLKDTQKPLKISIPAEDVVTLLLTKN</sequence>
<keyword evidence="3 5" id="KW-0378">Hydrolase</keyword>
<comment type="similarity">
    <text evidence="1 5">Belongs to the glycosyl hydrolase 27 family.</text>
</comment>
<evidence type="ECO:0000256" key="3">
    <source>
        <dbReference type="ARBA" id="ARBA00022801"/>
    </source>
</evidence>
<dbReference type="Pfam" id="PF16499">
    <property type="entry name" value="Melibiase_2"/>
    <property type="match status" value="1"/>
</dbReference>
<accession>A0ABQ1M5H1</accession>
<dbReference type="Gene3D" id="2.60.40.1180">
    <property type="entry name" value="Golgi alpha-mannosidase II"/>
    <property type="match status" value="1"/>
</dbReference>
<dbReference type="RefSeq" id="WP_345259537.1">
    <property type="nucleotide sequence ID" value="NZ_BAABHU010000005.1"/>
</dbReference>
<dbReference type="PANTHER" id="PTHR11452:SF75">
    <property type="entry name" value="ALPHA-GALACTOSIDASE MEL1"/>
    <property type="match status" value="1"/>
</dbReference>
<evidence type="ECO:0000256" key="4">
    <source>
        <dbReference type="ARBA" id="ARBA00023295"/>
    </source>
</evidence>
<evidence type="ECO:0000259" key="6">
    <source>
        <dbReference type="Pfam" id="PF17801"/>
    </source>
</evidence>
<keyword evidence="4 5" id="KW-0326">Glycosidase</keyword>
<dbReference type="InterPro" id="IPR002241">
    <property type="entry name" value="Glyco_hydro_27"/>
</dbReference>
<proteinExistence type="inferred from homology"/>
<dbReference type="InterPro" id="IPR000111">
    <property type="entry name" value="Glyco_hydro_27/36_CS"/>
</dbReference>
<evidence type="ECO:0000256" key="2">
    <source>
        <dbReference type="ARBA" id="ARBA00022729"/>
    </source>
</evidence>
<evidence type="ECO:0000256" key="5">
    <source>
        <dbReference type="RuleBase" id="RU361168"/>
    </source>
</evidence>
<dbReference type="SUPFAM" id="SSF51445">
    <property type="entry name" value="(Trans)glycosidases"/>
    <property type="match status" value="1"/>
</dbReference>
<dbReference type="Pfam" id="PF17801">
    <property type="entry name" value="Melibiase_C"/>
    <property type="match status" value="1"/>
</dbReference>
<comment type="caution">
    <text evidence="7">The sequence shown here is derived from an EMBL/GenBank/DDBJ whole genome shotgun (WGS) entry which is preliminary data.</text>
</comment>
<evidence type="ECO:0000313" key="8">
    <source>
        <dbReference type="Proteomes" id="UP000636010"/>
    </source>
</evidence>
<gene>
    <name evidence="7" type="ORF">GCM10011506_18690</name>
</gene>
<dbReference type="Proteomes" id="UP000636010">
    <property type="component" value="Unassembled WGS sequence"/>
</dbReference>
<dbReference type="Gene3D" id="3.20.20.70">
    <property type="entry name" value="Aldolase class I"/>
    <property type="match status" value="1"/>
</dbReference>
<dbReference type="InterPro" id="IPR013785">
    <property type="entry name" value="Aldolase_TIM"/>
</dbReference>
<evidence type="ECO:0000256" key="1">
    <source>
        <dbReference type="ARBA" id="ARBA00009743"/>
    </source>
</evidence>
<dbReference type="PRINTS" id="PR00740">
    <property type="entry name" value="GLHYDRLASE27"/>
</dbReference>
<dbReference type="PROSITE" id="PS00512">
    <property type="entry name" value="ALPHA_GALACTOSIDASE"/>
    <property type="match status" value="1"/>
</dbReference>
<dbReference type="InterPro" id="IPR013780">
    <property type="entry name" value="Glyco_hydro_b"/>
</dbReference>
<dbReference type="InterPro" id="IPR017853">
    <property type="entry name" value="GH"/>
</dbReference>